<accession>V9Z3R1</accession>
<evidence type="ECO:0000313" key="1">
    <source>
        <dbReference type="EMBL" id="AHE40130.1"/>
    </source>
</evidence>
<keyword evidence="1" id="KW-0614">Plasmid</keyword>
<organism evidence="1">
    <name type="scientific">Streptomyces sp. F12</name>
    <dbReference type="NCBI Taxonomy" id="1436084"/>
    <lineage>
        <taxon>Bacteria</taxon>
        <taxon>Bacillati</taxon>
        <taxon>Actinomycetota</taxon>
        <taxon>Actinomycetes</taxon>
        <taxon>Kitasatosporales</taxon>
        <taxon>Streptomycetaceae</taxon>
        <taxon>Streptomyces</taxon>
    </lineage>
</organism>
<dbReference type="EMBL" id="KF602051">
    <property type="protein sequence ID" value="AHE40130.1"/>
    <property type="molecule type" value="Genomic_DNA"/>
</dbReference>
<dbReference type="RefSeq" id="WP_024127394.1">
    <property type="nucleotide sequence ID" value="NC_023286.1"/>
</dbReference>
<name>V9Z3R1_9ACTN</name>
<gene>
    <name evidence="1" type="ORF">pFRL6_43</name>
</gene>
<dbReference type="AlphaFoldDB" id="V9Z3R1"/>
<proteinExistence type="predicted"/>
<reference evidence="1" key="1">
    <citation type="submission" date="2013-09" db="EMBL/GenBank/DDBJ databases">
        <title>Complete nucleotide sequence of Streptomyces linear plasmid pFRL6.</title>
        <authorList>
            <person name="Chen Z."/>
            <person name="Fang P."/>
            <person name="Qin Z."/>
        </authorList>
    </citation>
    <scope>NUCLEOTIDE SEQUENCE</scope>
    <source>
        <plasmid evidence="1">pFRL6</plasmid>
    </source>
</reference>
<geneLocation type="plasmid" evidence="1">
    <name>pFRL6</name>
</geneLocation>
<sequence>MAESPLQVYIYAADATDQKTALQILSEAGLEFGFDRTDTPATLALGELYGTYEEWDGQWAEVARRLIERAPSAVFELWQDPSEDRDGSYVAHVPAVGTVETGCDLNGIPHVNLPELLDRLSALPEGTTVADWLSGDGSAFLGSAVLHALQPYKAVAGR</sequence>
<protein>
    <submittedName>
        <fullName evidence="1">Uncharacterized protein</fullName>
    </submittedName>
</protein>